<keyword evidence="1" id="KW-0472">Membrane</keyword>
<organism evidence="3">
    <name type="scientific">Arundo donax</name>
    <name type="common">Giant reed</name>
    <name type="synonym">Donax arundinaceus</name>
    <dbReference type="NCBI Taxonomy" id="35708"/>
    <lineage>
        <taxon>Eukaryota</taxon>
        <taxon>Viridiplantae</taxon>
        <taxon>Streptophyta</taxon>
        <taxon>Embryophyta</taxon>
        <taxon>Tracheophyta</taxon>
        <taxon>Spermatophyta</taxon>
        <taxon>Magnoliopsida</taxon>
        <taxon>Liliopsida</taxon>
        <taxon>Poales</taxon>
        <taxon>Poaceae</taxon>
        <taxon>PACMAD clade</taxon>
        <taxon>Arundinoideae</taxon>
        <taxon>Arundineae</taxon>
        <taxon>Arundo</taxon>
    </lineage>
</organism>
<reference evidence="3" key="2">
    <citation type="journal article" date="2015" name="Data Brief">
        <title>Shoot transcriptome of the giant reed, Arundo donax.</title>
        <authorList>
            <person name="Barrero R.A."/>
            <person name="Guerrero F.D."/>
            <person name="Moolhuijzen P."/>
            <person name="Goolsby J.A."/>
            <person name="Tidwell J."/>
            <person name="Bellgard S.E."/>
            <person name="Bellgard M.I."/>
        </authorList>
    </citation>
    <scope>NUCLEOTIDE SEQUENCE</scope>
    <source>
        <tissue evidence="3">Shoot tissue taken approximately 20 cm above the soil surface</tissue>
    </source>
</reference>
<dbReference type="PANTHER" id="PTHR47186:SF3">
    <property type="entry name" value="OS09G0267800 PROTEIN"/>
    <property type="match status" value="1"/>
</dbReference>
<name>A0A0A9GNQ7_ARUDO</name>
<proteinExistence type="predicted"/>
<feature type="transmembrane region" description="Helical" evidence="1">
    <location>
        <begin position="237"/>
        <end position="259"/>
    </location>
</feature>
<evidence type="ECO:0000256" key="1">
    <source>
        <dbReference type="SAM" id="Phobius"/>
    </source>
</evidence>
<reference evidence="3" key="1">
    <citation type="submission" date="2014-09" db="EMBL/GenBank/DDBJ databases">
        <authorList>
            <person name="Magalhaes I.L.F."/>
            <person name="Oliveira U."/>
            <person name="Santos F.R."/>
            <person name="Vidigal T.H.D.A."/>
            <person name="Brescovit A.D."/>
            <person name="Santos A.J."/>
        </authorList>
    </citation>
    <scope>NUCLEOTIDE SEQUENCE</scope>
    <source>
        <tissue evidence="3">Shoot tissue taken approximately 20 cm above the soil surface</tissue>
    </source>
</reference>
<evidence type="ECO:0000259" key="2">
    <source>
        <dbReference type="Pfam" id="PF25019"/>
    </source>
</evidence>
<dbReference type="Gene3D" id="3.80.10.10">
    <property type="entry name" value="Ribonuclease Inhibitor"/>
    <property type="match status" value="1"/>
</dbReference>
<dbReference type="PANTHER" id="PTHR47186">
    <property type="entry name" value="LEUCINE-RICH REPEAT-CONTAINING PROTEIN 57"/>
    <property type="match status" value="1"/>
</dbReference>
<keyword evidence="1" id="KW-1133">Transmembrane helix</keyword>
<accession>A0A0A9GNQ7</accession>
<dbReference type="InterPro" id="IPR032675">
    <property type="entry name" value="LRR_dom_sf"/>
</dbReference>
<evidence type="ECO:0000313" key="3">
    <source>
        <dbReference type="EMBL" id="JAE22318.1"/>
    </source>
</evidence>
<dbReference type="Pfam" id="PF25019">
    <property type="entry name" value="LRR_R13L1-DRL21"/>
    <property type="match status" value="1"/>
</dbReference>
<sequence>MHVIKVGSDSGSCRIADLVNLNKLRGELCIAGMENVASAQITPEASIKNKGGLRKLVLHWSCIDSMFADEALSVLDSLQPHPDLEELTIRGFSGVRFPLWLGNHYMLSLSILELKDCQTCKELPSLGWLPCLKHLMINSLTSIKHVRRMLCSYDETSCGCCKSSTSRAFPALETLKFRNMESWEQWDEIEATDFPCLKHLTIIRCSKLRGLPKLQTLQNHGSKIVRICSTCQVSHPFIVLKLMVSSVLAIFFNSLYFLILRR</sequence>
<protein>
    <recommendedName>
        <fullName evidence="2">R13L1/DRL21-like LRR repeat region domain-containing protein</fullName>
    </recommendedName>
</protein>
<dbReference type="InterPro" id="IPR056789">
    <property type="entry name" value="LRR_R13L1-DRL21"/>
</dbReference>
<feature type="domain" description="R13L1/DRL21-like LRR repeat region" evidence="2">
    <location>
        <begin position="15"/>
        <end position="139"/>
    </location>
</feature>
<dbReference type="SUPFAM" id="SSF52058">
    <property type="entry name" value="L domain-like"/>
    <property type="match status" value="1"/>
</dbReference>
<dbReference type="AlphaFoldDB" id="A0A0A9GNQ7"/>
<keyword evidence="1" id="KW-0812">Transmembrane</keyword>
<dbReference type="EMBL" id="GBRH01175578">
    <property type="protein sequence ID" value="JAE22318.1"/>
    <property type="molecule type" value="Transcribed_RNA"/>
</dbReference>